<accession>A0A6A7A0Z0</accession>
<dbReference type="Proteomes" id="UP000799424">
    <property type="component" value="Unassembled WGS sequence"/>
</dbReference>
<dbReference type="AlphaFoldDB" id="A0A6A7A0Z0"/>
<name>A0A6A7A0Z0_9PLEO</name>
<evidence type="ECO:0000313" key="2">
    <source>
        <dbReference type="Proteomes" id="UP000799424"/>
    </source>
</evidence>
<organism evidence="1 2">
    <name type="scientific">Ophiobolus disseminans</name>
    <dbReference type="NCBI Taxonomy" id="1469910"/>
    <lineage>
        <taxon>Eukaryota</taxon>
        <taxon>Fungi</taxon>
        <taxon>Dikarya</taxon>
        <taxon>Ascomycota</taxon>
        <taxon>Pezizomycotina</taxon>
        <taxon>Dothideomycetes</taxon>
        <taxon>Pleosporomycetidae</taxon>
        <taxon>Pleosporales</taxon>
        <taxon>Pleosporineae</taxon>
        <taxon>Phaeosphaeriaceae</taxon>
        <taxon>Ophiobolus</taxon>
    </lineage>
</organism>
<dbReference type="OrthoDB" id="10556864at2759"/>
<keyword evidence="2" id="KW-1185">Reference proteome</keyword>
<evidence type="ECO:0000313" key="1">
    <source>
        <dbReference type="EMBL" id="KAF2826992.1"/>
    </source>
</evidence>
<proteinExistence type="predicted"/>
<sequence>QSPNLEPTQLKPPVAPYKFPHLALVETLTVGAVYGPLEVGAGTLEDTGSVLRAGEGAAELLQVPNRGLHPSEQYAEVRPQNPY</sequence>
<gene>
    <name evidence="1" type="ORF">CC86DRAFT_257226</name>
</gene>
<feature type="non-terminal residue" evidence="1">
    <location>
        <position position="1"/>
    </location>
</feature>
<dbReference type="EMBL" id="MU006225">
    <property type="protein sequence ID" value="KAF2826992.1"/>
    <property type="molecule type" value="Genomic_DNA"/>
</dbReference>
<feature type="non-terminal residue" evidence="1">
    <location>
        <position position="83"/>
    </location>
</feature>
<protein>
    <submittedName>
        <fullName evidence="1">Uncharacterized protein</fullName>
    </submittedName>
</protein>
<reference evidence="1" key="1">
    <citation type="journal article" date="2020" name="Stud. Mycol.">
        <title>101 Dothideomycetes genomes: a test case for predicting lifestyles and emergence of pathogens.</title>
        <authorList>
            <person name="Haridas S."/>
            <person name="Albert R."/>
            <person name="Binder M."/>
            <person name="Bloem J."/>
            <person name="Labutti K."/>
            <person name="Salamov A."/>
            <person name="Andreopoulos B."/>
            <person name="Baker S."/>
            <person name="Barry K."/>
            <person name="Bills G."/>
            <person name="Bluhm B."/>
            <person name="Cannon C."/>
            <person name="Castanera R."/>
            <person name="Culley D."/>
            <person name="Daum C."/>
            <person name="Ezra D."/>
            <person name="Gonzalez J."/>
            <person name="Henrissat B."/>
            <person name="Kuo A."/>
            <person name="Liang C."/>
            <person name="Lipzen A."/>
            <person name="Lutzoni F."/>
            <person name="Magnuson J."/>
            <person name="Mondo S."/>
            <person name="Nolan M."/>
            <person name="Ohm R."/>
            <person name="Pangilinan J."/>
            <person name="Park H.-J."/>
            <person name="Ramirez L."/>
            <person name="Alfaro M."/>
            <person name="Sun H."/>
            <person name="Tritt A."/>
            <person name="Yoshinaga Y."/>
            <person name="Zwiers L.-H."/>
            <person name="Turgeon B."/>
            <person name="Goodwin S."/>
            <person name="Spatafora J."/>
            <person name="Crous P."/>
            <person name="Grigoriev I."/>
        </authorList>
    </citation>
    <scope>NUCLEOTIDE SEQUENCE</scope>
    <source>
        <strain evidence="1">CBS 113818</strain>
    </source>
</reference>